<dbReference type="GO" id="GO:0006261">
    <property type="term" value="P:DNA-templated DNA replication"/>
    <property type="evidence" value="ECO:0007669"/>
    <property type="project" value="InterPro"/>
</dbReference>
<organism evidence="4">
    <name type="scientific">Gongylonema pulchrum</name>
    <dbReference type="NCBI Taxonomy" id="637853"/>
    <lineage>
        <taxon>Eukaryota</taxon>
        <taxon>Metazoa</taxon>
        <taxon>Ecdysozoa</taxon>
        <taxon>Nematoda</taxon>
        <taxon>Chromadorea</taxon>
        <taxon>Rhabditida</taxon>
        <taxon>Spirurina</taxon>
        <taxon>Spiruromorpha</taxon>
        <taxon>Spiruroidea</taxon>
        <taxon>Gongylonematidae</taxon>
        <taxon>Gongylonema</taxon>
    </lineage>
</organism>
<evidence type="ECO:0000313" key="3">
    <source>
        <dbReference type="Proteomes" id="UP000271098"/>
    </source>
</evidence>
<reference evidence="2 3" key="2">
    <citation type="submission" date="2018-11" db="EMBL/GenBank/DDBJ databases">
        <authorList>
            <consortium name="Pathogen Informatics"/>
        </authorList>
    </citation>
    <scope>NUCLEOTIDE SEQUENCE [LARGE SCALE GENOMIC DNA]</scope>
</reference>
<dbReference type="PANTHER" id="PTHR12708">
    <property type="entry name" value="DNA POLYMERASE EPSILON SUBUNIT B"/>
    <property type="match status" value="1"/>
</dbReference>
<keyword evidence="1" id="KW-1133">Transmembrane helix</keyword>
<dbReference type="AlphaFoldDB" id="A0A183EL17"/>
<dbReference type="OrthoDB" id="10254730at2759"/>
<evidence type="ECO:0000313" key="4">
    <source>
        <dbReference type="WBParaSite" id="GPUH_0002168501-mRNA-1"/>
    </source>
</evidence>
<feature type="transmembrane region" description="Helical" evidence="1">
    <location>
        <begin position="222"/>
        <end position="240"/>
    </location>
</feature>
<dbReference type="EMBL" id="UYRT01093156">
    <property type="protein sequence ID" value="VDN38694.1"/>
    <property type="molecule type" value="Genomic_DNA"/>
</dbReference>
<dbReference type="Proteomes" id="UP000271098">
    <property type="component" value="Unassembled WGS sequence"/>
</dbReference>
<sequence length="298" mass="33689">MLDRWLSKIHFARTLRSAAFENHQLSTVEALLGTPERDKDMMLLGMLTQKSPKFYEIEDLTGTMRVDLREAKFYRGLFTDGCIMLMQGRCSGGVFHVSAIGLPPTESAKITRGYFGTVNWFGGESTVAYCAQPKLRALCERNNSTRFVIISDAWLDEQRVMFTLCWRTKCGRRCPCIIVSFFQVLQGISELVYAFTDSQLLVFVICGNFCSPVGAPNVYQRIAGRLTVLIFGVICVYSCFVQRTKERTACDTGNTAISTIVQACSVLLPTAAVRLLCSCFYERILLVFHELSFFFFFK</sequence>
<name>A0A183EL17_9BILA</name>
<evidence type="ECO:0000313" key="2">
    <source>
        <dbReference type="EMBL" id="VDN38694.1"/>
    </source>
</evidence>
<gene>
    <name evidence="2" type="ORF">GPUH_LOCUS21659</name>
</gene>
<dbReference type="GO" id="GO:0008622">
    <property type="term" value="C:epsilon DNA polymerase complex"/>
    <property type="evidence" value="ECO:0007669"/>
    <property type="project" value="InterPro"/>
</dbReference>
<dbReference type="GO" id="GO:0042276">
    <property type="term" value="P:error-prone translesion synthesis"/>
    <property type="evidence" value="ECO:0007669"/>
    <property type="project" value="TreeGrafter"/>
</dbReference>
<accession>A0A183EL17</accession>
<dbReference type="WBParaSite" id="GPUH_0002168501-mRNA-1">
    <property type="protein sequence ID" value="GPUH_0002168501-mRNA-1"/>
    <property type="gene ID" value="GPUH_0002168501"/>
</dbReference>
<dbReference type="GO" id="GO:0003677">
    <property type="term" value="F:DNA binding"/>
    <property type="evidence" value="ECO:0007669"/>
    <property type="project" value="InterPro"/>
</dbReference>
<keyword evidence="1" id="KW-0472">Membrane</keyword>
<reference evidence="4" key="1">
    <citation type="submission" date="2016-06" db="UniProtKB">
        <authorList>
            <consortium name="WormBaseParasite"/>
        </authorList>
    </citation>
    <scope>IDENTIFICATION</scope>
</reference>
<keyword evidence="3" id="KW-1185">Reference proteome</keyword>
<protein>
    <submittedName>
        <fullName evidence="4">BRCT domain-containing protein</fullName>
    </submittedName>
</protein>
<proteinExistence type="predicted"/>
<evidence type="ECO:0000256" key="1">
    <source>
        <dbReference type="SAM" id="Phobius"/>
    </source>
</evidence>
<dbReference type="PANTHER" id="PTHR12708:SF0">
    <property type="entry name" value="DNA POLYMERASE EPSILON SUBUNIT 2"/>
    <property type="match status" value="1"/>
</dbReference>
<dbReference type="InterPro" id="IPR016266">
    <property type="entry name" value="POLE2"/>
</dbReference>
<keyword evidence="1" id="KW-0812">Transmembrane</keyword>